<evidence type="ECO:0008006" key="4">
    <source>
        <dbReference type="Google" id="ProtNLM"/>
    </source>
</evidence>
<accession>A0A2T0WF56</accession>
<dbReference type="PROSITE" id="PS51257">
    <property type="entry name" value="PROKAR_LIPOPROTEIN"/>
    <property type="match status" value="1"/>
</dbReference>
<keyword evidence="1" id="KW-0732">Signal</keyword>
<dbReference type="AlphaFoldDB" id="A0A2T0WF56"/>
<dbReference type="Proteomes" id="UP000238157">
    <property type="component" value="Unassembled WGS sequence"/>
</dbReference>
<sequence>MQKLFFILVIALGSSIILSSCNRNGEDDPEPQKTPEELATEDLTGGSSQVWTLEGGGSVARDGRSETANYSGFEITFAANQGARTYATVNNNDLFDGNGNWSFAGGNLDKIELSGSRPASNQEISFTRTGNDLRLQFTIPMPSNARVEAVAGSYIFNLKRKQ</sequence>
<comment type="caution">
    <text evidence="2">The sequence shown here is derived from an EMBL/GenBank/DDBJ whole genome shotgun (WGS) entry which is preliminary data.</text>
</comment>
<feature type="signal peptide" evidence="1">
    <location>
        <begin position="1"/>
        <end position="25"/>
    </location>
</feature>
<evidence type="ECO:0000256" key="1">
    <source>
        <dbReference type="SAM" id="SignalP"/>
    </source>
</evidence>
<keyword evidence="3" id="KW-1185">Reference proteome</keyword>
<gene>
    <name evidence="2" type="ORF">CLW00_11344</name>
</gene>
<protein>
    <recommendedName>
        <fullName evidence="4">Lipocalin-like protein</fullName>
    </recommendedName>
</protein>
<feature type="chain" id="PRO_5015752765" description="Lipocalin-like protein" evidence="1">
    <location>
        <begin position="26"/>
        <end position="162"/>
    </location>
</feature>
<proteinExistence type="predicted"/>
<evidence type="ECO:0000313" key="2">
    <source>
        <dbReference type="EMBL" id="PRY85296.1"/>
    </source>
</evidence>
<reference evidence="2 3" key="1">
    <citation type="submission" date="2018-03" db="EMBL/GenBank/DDBJ databases">
        <title>Genomic Encyclopedia of Archaeal and Bacterial Type Strains, Phase II (KMG-II): from individual species to whole genera.</title>
        <authorList>
            <person name="Goeker M."/>
        </authorList>
    </citation>
    <scope>NUCLEOTIDE SEQUENCE [LARGE SCALE GENOMIC DNA]</scope>
    <source>
        <strain evidence="2 3">DSM 27929</strain>
    </source>
</reference>
<name>A0A2T0WF56_9BACT</name>
<dbReference type="RefSeq" id="WP_245917373.1">
    <property type="nucleotide sequence ID" value="NZ_PVTR01000013.1"/>
</dbReference>
<organism evidence="2 3">
    <name type="scientific">Mongoliibacter ruber</name>
    <dbReference type="NCBI Taxonomy" id="1750599"/>
    <lineage>
        <taxon>Bacteria</taxon>
        <taxon>Pseudomonadati</taxon>
        <taxon>Bacteroidota</taxon>
        <taxon>Cytophagia</taxon>
        <taxon>Cytophagales</taxon>
        <taxon>Cyclobacteriaceae</taxon>
        <taxon>Mongoliibacter</taxon>
    </lineage>
</organism>
<evidence type="ECO:0000313" key="3">
    <source>
        <dbReference type="Proteomes" id="UP000238157"/>
    </source>
</evidence>
<dbReference type="EMBL" id="PVTR01000013">
    <property type="protein sequence ID" value="PRY85296.1"/>
    <property type="molecule type" value="Genomic_DNA"/>
</dbReference>